<dbReference type="Proteomes" id="UP001201163">
    <property type="component" value="Unassembled WGS sequence"/>
</dbReference>
<evidence type="ECO:0000313" key="3">
    <source>
        <dbReference type="EMBL" id="KAH8979478.1"/>
    </source>
</evidence>
<proteinExistence type="predicted"/>
<accession>A0AAD4Q8B4</accession>
<dbReference type="PANTHER" id="PTHR46423:SF1">
    <property type="entry name" value="RNA POLYMERASE II-ASSOCIATED PROTEIN 3"/>
    <property type="match status" value="1"/>
</dbReference>
<reference evidence="3" key="1">
    <citation type="submission" date="2022-01" db="EMBL/GenBank/DDBJ databases">
        <title>Comparative genomics reveals a dynamic genome evolution in the ectomycorrhizal milk-cap (Lactarius) mushrooms.</title>
        <authorList>
            <consortium name="DOE Joint Genome Institute"/>
            <person name="Lebreton A."/>
            <person name="Tang N."/>
            <person name="Kuo A."/>
            <person name="LaButti K."/>
            <person name="Drula E."/>
            <person name="Barry K."/>
            <person name="Clum A."/>
            <person name="Lipzen A."/>
            <person name="Mousain D."/>
            <person name="Ng V."/>
            <person name="Wang R."/>
            <person name="Wang X."/>
            <person name="Dai Y."/>
            <person name="Henrissat B."/>
            <person name="Grigoriev I.V."/>
            <person name="Guerin-Laguette A."/>
            <person name="Yu F."/>
            <person name="Martin F.M."/>
        </authorList>
    </citation>
    <scope>NUCLEOTIDE SEQUENCE</scope>
    <source>
        <strain evidence="3">QP</strain>
    </source>
</reference>
<comment type="caution">
    <text evidence="3">The sequence shown here is derived from an EMBL/GenBank/DDBJ whole genome shotgun (WGS) entry which is preliminary data.</text>
</comment>
<evidence type="ECO:0008006" key="5">
    <source>
        <dbReference type="Google" id="ProtNLM"/>
    </source>
</evidence>
<keyword evidence="4" id="KW-1185">Reference proteome</keyword>
<keyword evidence="1" id="KW-0802">TPR repeat</keyword>
<evidence type="ECO:0000256" key="2">
    <source>
        <dbReference type="SAM" id="MobiDB-lite"/>
    </source>
</evidence>
<dbReference type="PANTHER" id="PTHR46423">
    <property type="entry name" value="RNA POLYMERASE II-ASSOCIATED PROTEIN 3"/>
    <property type="match status" value="1"/>
</dbReference>
<dbReference type="SUPFAM" id="SSF48452">
    <property type="entry name" value="TPR-like"/>
    <property type="match status" value="1"/>
</dbReference>
<protein>
    <recommendedName>
        <fullName evidence="5">TPR-like protein</fullName>
    </recommendedName>
</protein>
<gene>
    <name evidence="3" type="ORF">EDB92DRAFT_372752</name>
</gene>
<dbReference type="Gene3D" id="1.25.40.10">
    <property type="entry name" value="Tetratricopeptide repeat domain"/>
    <property type="match status" value="1"/>
</dbReference>
<dbReference type="InterPro" id="IPR019734">
    <property type="entry name" value="TPR_rpt"/>
</dbReference>
<dbReference type="InterPro" id="IPR011990">
    <property type="entry name" value="TPR-like_helical_dom_sf"/>
</dbReference>
<dbReference type="AlphaFoldDB" id="A0AAD4Q8B4"/>
<feature type="region of interest" description="Disordered" evidence="2">
    <location>
        <begin position="116"/>
        <end position="143"/>
    </location>
</feature>
<organism evidence="3 4">
    <name type="scientific">Lactarius akahatsu</name>
    <dbReference type="NCBI Taxonomy" id="416441"/>
    <lineage>
        <taxon>Eukaryota</taxon>
        <taxon>Fungi</taxon>
        <taxon>Dikarya</taxon>
        <taxon>Basidiomycota</taxon>
        <taxon>Agaricomycotina</taxon>
        <taxon>Agaricomycetes</taxon>
        <taxon>Russulales</taxon>
        <taxon>Russulaceae</taxon>
        <taxon>Lactarius</taxon>
    </lineage>
</organism>
<feature type="compositionally biased region" description="Acidic residues" evidence="2">
    <location>
        <begin position="116"/>
        <end position="126"/>
    </location>
</feature>
<dbReference type="GO" id="GO:0101031">
    <property type="term" value="C:protein folding chaperone complex"/>
    <property type="evidence" value="ECO:0007669"/>
    <property type="project" value="TreeGrafter"/>
</dbReference>
<sequence>MLLGNTHFRKGEYRMAIAEYEAAIDILPTAAYLSNMAAAWLKLEVYDSAEECAQNALCLDPRFTRARYRRGLVRKGNLQLAAADVNFTTVLEQDPDSTEARKALDETFALISERDNEDESVADDDVGPSLTNPGKELESVSDSSDWNHWGNGFPCRYYNRDGCTRGVVIASGATFVYFLLGDCRSGGCTYSHDKTYLPSGRWWDEQKRGGIRFISKGLIRKQNPAFLHRLFANIDGRVAWAHPAEKENKATFWSDNMEMLQILVTKWMTIGWRRSTSPGG</sequence>
<dbReference type="SMART" id="SM00028">
    <property type="entry name" value="TPR"/>
    <property type="match status" value="2"/>
</dbReference>
<name>A0AAD4Q8B4_9AGAM</name>
<evidence type="ECO:0000313" key="4">
    <source>
        <dbReference type="Proteomes" id="UP001201163"/>
    </source>
</evidence>
<dbReference type="EMBL" id="JAKELL010000169">
    <property type="protein sequence ID" value="KAH8979478.1"/>
    <property type="molecule type" value="Genomic_DNA"/>
</dbReference>
<dbReference type="InterPro" id="IPR051966">
    <property type="entry name" value="RPAP3"/>
</dbReference>
<evidence type="ECO:0000256" key="1">
    <source>
        <dbReference type="ARBA" id="ARBA00022803"/>
    </source>
</evidence>